<dbReference type="EMBL" id="PGXC01000008">
    <property type="protein sequence ID" value="PKK90048.1"/>
    <property type="molecule type" value="Genomic_DNA"/>
</dbReference>
<evidence type="ECO:0000313" key="3">
    <source>
        <dbReference type="Proteomes" id="UP000233256"/>
    </source>
</evidence>
<sequence length="173" mass="19471">MVNFAILTHNLNLIDSKRLLEHITVVSGKEIIFRSTCGKTEQTVSELINSPETTNNAESNQIKGSELISENSTEQSTENSTEQSTEQSTETVILLHGFKGGQISYLLSTMPGEIKALKPIFCTSTDQNLNWSFNELLIHLLEEREYWQSQPVKSTDEDVNHCSNDKNNSHQEV</sequence>
<feature type="region of interest" description="Disordered" evidence="1">
    <location>
        <begin position="151"/>
        <end position="173"/>
    </location>
</feature>
<gene>
    <name evidence="2" type="ORF">CVV64_11045</name>
</gene>
<feature type="region of interest" description="Disordered" evidence="1">
    <location>
        <begin position="67"/>
        <end position="89"/>
    </location>
</feature>
<comment type="caution">
    <text evidence="2">The sequence shown here is derived from an EMBL/GenBank/DDBJ whole genome shotgun (WGS) entry which is preliminary data.</text>
</comment>
<proteinExistence type="predicted"/>
<feature type="compositionally biased region" description="Low complexity" evidence="1">
    <location>
        <begin position="69"/>
        <end position="89"/>
    </location>
</feature>
<dbReference type="InterPro" id="IPR016621">
    <property type="entry name" value="UCP014543"/>
</dbReference>
<protein>
    <recommendedName>
        <fullName evidence="4">DUF3783 domain-containing protein</fullName>
    </recommendedName>
</protein>
<evidence type="ECO:0008006" key="4">
    <source>
        <dbReference type="Google" id="ProtNLM"/>
    </source>
</evidence>
<reference evidence="2 3" key="1">
    <citation type="journal article" date="2017" name="ISME J.">
        <title>Potential for microbial H2 and metal transformations associated with novel bacteria and archaea in deep terrestrial subsurface sediments.</title>
        <authorList>
            <person name="Hernsdorf A.W."/>
            <person name="Amano Y."/>
            <person name="Miyakawa K."/>
            <person name="Ise K."/>
            <person name="Suzuki Y."/>
            <person name="Anantharaman K."/>
            <person name="Probst A."/>
            <person name="Burstein D."/>
            <person name="Thomas B.C."/>
            <person name="Banfield J.F."/>
        </authorList>
    </citation>
    <scope>NUCLEOTIDE SEQUENCE [LARGE SCALE GENOMIC DNA]</scope>
    <source>
        <strain evidence="2">HGW-Wallbacteria-1</strain>
    </source>
</reference>
<feature type="compositionally biased region" description="Basic and acidic residues" evidence="1">
    <location>
        <begin position="154"/>
        <end position="173"/>
    </location>
</feature>
<evidence type="ECO:0000313" key="2">
    <source>
        <dbReference type="EMBL" id="PKK90048.1"/>
    </source>
</evidence>
<name>A0A2N1PNY3_9BACT</name>
<evidence type="ECO:0000256" key="1">
    <source>
        <dbReference type="SAM" id="MobiDB-lite"/>
    </source>
</evidence>
<accession>A0A2N1PNY3</accession>
<organism evidence="2 3">
    <name type="scientific">Candidatus Wallbacteria bacterium HGW-Wallbacteria-1</name>
    <dbReference type="NCBI Taxonomy" id="2013854"/>
    <lineage>
        <taxon>Bacteria</taxon>
        <taxon>Candidatus Walliibacteriota</taxon>
    </lineage>
</organism>
<dbReference type="Pfam" id="PF12646">
    <property type="entry name" value="DUF3783"/>
    <property type="match status" value="1"/>
</dbReference>
<dbReference type="AlphaFoldDB" id="A0A2N1PNY3"/>
<dbReference type="Proteomes" id="UP000233256">
    <property type="component" value="Unassembled WGS sequence"/>
</dbReference>